<dbReference type="Proteomes" id="UP000196052">
    <property type="component" value="Unassembled WGS sequence"/>
</dbReference>
<evidence type="ECO:0000313" key="1">
    <source>
        <dbReference type="EMBL" id="SCC27108.1"/>
    </source>
</evidence>
<accession>A0A1C4D7C7</accession>
<dbReference type="AlphaFoldDB" id="A0A1C4D7C7"/>
<dbReference type="EMBL" id="FMBE01000013">
    <property type="protein sequence ID" value="SCC27108.1"/>
    <property type="molecule type" value="Genomic_DNA"/>
</dbReference>
<proteinExistence type="predicted"/>
<gene>
    <name evidence="1" type="ORF">BC05F1_02436</name>
</gene>
<evidence type="ECO:0000313" key="2">
    <source>
        <dbReference type="Proteomes" id="UP000196052"/>
    </source>
</evidence>
<sequence>MILEKTNMAKNKILLNIYK</sequence>
<organism evidence="1 2">
    <name type="scientific">Bacillus wiedmannii</name>
    <dbReference type="NCBI Taxonomy" id="1890302"/>
    <lineage>
        <taxon>Bacteria</taxon>
        <taxon>Bacillati</taxon>
        <taxon>Bacillota</taxon>
        <taxon>Bacilli</taxon>
        <taxon>Bacillales</taxon>
        <taxon>Bacillaceae</taxon>
        <taxon>Bacillus</taxon>
        <taxon>Bacillus cereus group</taxon>
    </lineage>
</organism>
<reference evidence="2" key="1">
    <citation type="submission" date="2016-08" db="EMBL/GenBank/DDBJ databases">
        <authorList>
            <person name="Loux V."/>
            <person name="Rue O."/>
        </authorList>
    </citation>
    <scope>NUCLEOTIDE SEQUENCE [LARGE SCALE GENOMIC DNA]</scope>
    <source>
        <strain evidence="2">INRA Bc05-F1</strain>
    </source>
</reference>
<name>A0A1C4D7C7_9BACI</name>
<protein>
    <submittedName>
        <fullName evidence="1">Uncharacterized protein</fullName>
    </submittedName>
</protein>